<dbReference type="Gene3D" id="3.40.190.10">
    <property type="entry name" value="Periplasmic binding protein-like II"/>
    <property type="match status" value="1"/>
</dbReference>
<protein>
    <submittedName>
        <fullName evidence="3">Oligopeptide-binding protein OppA</fullName>
    </submittedName>
</protein>
<dbReference type="PATRIC" id="fig|1437605.7.peg.606"/>
<comment type="caution">
    <text evidence="3">The sequence shown here is derived from an EMBL/GenBank/DDBJ whole genome shotgun (WGS) entry which is preliminary data.</text>
</comment>
<dbReference type="RefSeq" id="WP_033504954.1">
    <property type="nucleotide sequence ID" value="NZ_CP011786.1"/>
</dbReference>
<dbReference type="InterPro" id="IPR000914">
    <property type="entry name" value="SBP_5_dom"/>
</dbReference>
<keyword evidence="1" id="KW-0732">Signal</keyword>
<dbReference type="PIRSF" id="PIRSF002741">
    <property type="entry name" value="MppA"/>
    <property type="match status" value="1"/>
</dbReference>
<dbReference type="Gene3D" id="3.10.105.10">
    <property type="entry name" value="Dipeptide-binding Protein, Domain 3"/>
    <property type="match status" value="1"/>
</dbReference>
<dbReference type="STRING" id="1437605.AB656_02945"/>
<keyword evidence="4" id="KW-1185">Reference proteome</keyword>
<feature type="signal peptide" evidence="1">
    <location>
        <begin position="1"/>
        <end position="25"/>
    </location>
</feature>
<evidence type="ECO:0000259" key="2">
    <source>
        <dbReference type="Pfam" id="PF00496"/>
    </source>
</evidence>
<evidence type="ECO:0000313" key="3">
    <source>
        <dbReference type="EMBL" id="KFI40166.1"/>
    </source>
</evidence>
<dbReference type="PANTHER" id="PTHR30290">
    <property type="entry name" value="PERIPLASMIC BINDING COMPONENT OF ABC TRANSPORTER"/>
    <property type="match status" value="1"/>
</dbReference>
<dbReference type="PANTHER" id="PTHR30290:SF83">
    <property type="entry name" value="ABC TRANSPORTER SUBSTRATE-BINDING PROTEIN"/>
    <property type="match status" value="1"/>
</dbReference>
<dbReference type="Pfam" id="PF00496">
    <property type="entry name" value="SBP_bac_5"/>
    <property type="match status" value="1"/>
</dbReference>
<dbReference type="CDD" id="cd00995">
    <property type="entry name" value="PBP2_NikA_DppA_OppA_like"/>
    <property type="match status" value="1"/>
</dbReference>
<dbReference type="eggNOG" id="COG4166">
    <property type="taxonomic scope" value="Bacteria"/>
</dbReference>
<name>A0A086Z0W6_9BIFI</name>
<sequence>MSPRGKKMALVASACAVAMSFSACGGSSNSSSSPQAGDPNAMIRVFSAEPQSPLIPGDTNEVGGSKPGNLMFSQLVAFDPDGKAVNEVAESIKPNADNTAYTIKIKPGWTFTDGTPVTSRSFTRAWSYVANSANAMKDSSSFATIKGYKELQGAGHKGDEQLEGLKVTDDRTFTVDLNQPDSTFAIKVGYLAYAPLPESFYKDPKGFGEHPVGNGQYKFKSWEHNKSIQVVKNPDYKGQFKPRNGGVEFVVYTSGDSAYADVQAGNLDLVENVPTSASKTFTTDSSVQSYNKPGAVIEKFTIPAGLEHFRTDQEEGRLRRQAISMAIDRESICKKVINGTATPAADFTSPRIPGFTKDLKNEGNVQFNPKKAKELWAKADAISPWPADHKFSFTYNADGDHGPIYKAVANMVKTNLGIDAQDTPIPTFQELRQNAVGRKIQGAFRTGWAPSYPSPEDYLTPNFASVSAEGKGSNDGDYKNPEFDDLLDKAAEASSAKDANALYAQAQGLLLRDLPSIPLHNRNANAVASKQVKSFRISWQNIPVYWQVTK</sequence>
<dbReference type="GO" id="GO:0042597">
    <property type="term" value="C:periplasmic space"/>
    <property type="evidence" value="ECO:0007669"/>
    <property type="project" value="UniProtKB-ARBA"/>
</dbReference>
<evidence type="ECO:0000313" key="4">
    <source>
        <dbReference type="Proteomes" id="UP000029015"/>
    </source>
</evidence>
<proteinExistence type="predicted"/>
<dbReference type="AlphaFoldDB" id="A0A086Z0W6"/>
<dbReference type="PROSITE" id="PS51257">
    <property type="entry name" value="PROKAR_LIPOPROTEIN"/>
    <property type="match status" value="1"/>
</dbReference>
<dbReference type="KEGG" id="bact:AB656_02945"/>
<feature type="domain" description="Solute-binding protein family 5" evidence="2">
    <location>
        <begin position="85"/>
        <end position="465"/>
    </location>
</feature>
<dbReference type="InterPro" id="IPR039424">
    <property type="entry name" value="SBP_5"/>
</dbReference>
<dbReference type="GO" id="GO:0043190">
    <property type="term" value="C:ATP-binding cassette (ABC) transporter complex"/>
    <property type="evidence" value="ECO:0007669"/>
    <property type="project" value="InterPro"/>
</dbReference>
<dbReference type="GO" id="GO:1904680">
    <property type="term" value="F:peptide transmembrane transporter activity"/>
    <property type="evidence" value="ECO:0007669"/>
    <property type="project" value="TreeGrafter"/>
</dbReference>
<evidence type="ECO:0000256" key="1">
    <source>
        <dbReference type="SAM" id="SignalP"/>
    </source>
</evidence>
<accession>A0A086Z0W6</accession>
<feature type="chain" id="PRO_5039278938" evidence="1">
    <location>
        <begin position="26"/>
        <end position="550"/>
    </location>
</feature>
<dbReference type="EMBL" id="JGYK01000001">
    <property type="protein sequence ID" value="KFI40166.1"/>
    <property type="molecule type" value="Genomic_DNA"/>
</dbReference>
<reference evidence="3 4" key="1">
    <citation type="submission" date="2014-03" db="EMBL/GenBank/DDBJ databases">
        <title>Genomics of Bifidobacteria.</title>
        <authorList>
            <person name="Ventura M."/>
            <person name="Milani C."/>
            <person name="Lugli G.A."/>
        </authorList>
    </citation>
    <scope>NUCLEOTIDE SEQUENCE [LARGE SCALE GENOMIC DNA]</scope>
    <source>
        <strain evidence="3 4">DSM 22766</strain>
    </source>
</reference>
<dbReference type="Gene3D" id="3.90.76.10">
    <property type="entry name" value="Dipeptide-binding Protein, Domain 1"/>
    <property type="match status" value="1"/>
</dbReference>
<dbReference type="GO" id="GO:0015833">
    <property type="term" value="P:peptide transport"/>
    <property type="evidence" value="ECO:0007669"/>
    <property type="project" value="TreeGrafter"/>
</dbReference>
<organism evidence="3 4">
    <name type="scientific">Bifidobacterium actinocoloniiforme DSM 22766</name>
    <dbReference type="NCBI Taxonomy" id="1437605"/>
    <lineage>
        <taxon>Bacteria</taxon>
        <taxon>Bacillati</taxon>
        <taxon>Actinomycetota</taxon>
        <taxon>Actinomycetes</taxon>
        <taxon>Bifidobacteriales</taxon>
        <taxon>Bifidobacteriaceae</taxon>
        <taxon>Bifidobacterium</taxon>
    </lineage>
</organism>
<dbReference type="SUPFAM" id="SSF53850">
    <property type="entry name" value="Periplasmic binding protein-like II"/>
    <property type="match status" value="1"/>
</dbReference>
<dbReference type="Proteomes" id="UP000029015">
    <property type="component" value="Unassembled WGS sequence"/>
</dbReference>
<gene>
    <name evidence="3" type="ORF">BACT_0868</name>
</gene>
<dbReference type="InterPro" id="IPR030678">
    <property type="entry name" value="Peptide/Ni-bd"/>
</dbReference>
<dbReference type="OrthoDB" id="9046151at2"/>